<dbReference type="GO" id="GO:0005737">
    <property type="term" value="C:cytoplasm"/>
    <property type="evidence" value="ECO:0007669"/>
    <property type="project" value="TreeGrafter"/>
</dbReference>
<reference evidence="3 4" key="1">
    <citation type="submission" date="2019-06" db="EMBL/GenBank/DDBJ databases">
        <title>A chromosome-scale genome assembly of the striped catfish, Pangasianodon hypophthalmus.</title>
        <authorList>
            <person name="Wen M."/>
            <person name="Zahm M."/>
            <person name="Roques C."/>
            <person name="Cabau C."/>
            <person name="Klopp C."/>
            <person name="Donnadieu C."/>
            <person name="Jouanno E."/>
            <person name="Avarre J.-C."/>
            <person name="Campet M."/>
            <person name="Ha T.T.T."/>
            <person name="Dugue R."/>
            <person name="Lampietro C."/>
            <person name="Louis A."/>
            <person name="Herpin A."/>
            <person name="Echchiki A."/>
            <person name="Berthelot C."/>
            <person name="Parey E."/>
            <person name="Roest-Crollius H."/>
            <person name="Braasch I."/>
            <person name="Postlethwait J."/>
            <person name="Bobe J."/>
            <person name="Montfort J."/>
            <person name="Bouchez O."/>
            <person name="Begum T."/>
            <person name="Schartl M."/>
            <person name="Guiguen Y."/>
        </authorList>
    </citation>
    <scope>NUCLEOTIDE SEQUENCE [LARGE SCALE GENOMIC DNA]</scope>
    <source>
        <strain evidence="3 4">Indonesia</strain>
        <tissue evidence="3">Blood</tissue>
    </source>
</reference>
<evidence type="ECO:0000313" key="4">
    <source>
        <dbReference type="Proteomes" id="UP000327468"/>
    </source>
</evidence>
<evidence type="ECO:0000259" key="2">
    <source>
        <dbReference type="PROSITE" id="PS50181"/>
    </source>
</evidence>
<dbReference type="AlphaFoldDB" id="A0A5N5JX74"/>
<accession>A0A5N5JX74</accession>
<organism evidence="3 4">
    <name type="scientific">Pangasianodon hypophthalmus</name>
    <name type="common">Striped catfish</name>
    <name type="synonym">Helicophagus hypophthalmus</name>
    <dbReference type="NCBI Taxonomy" id="310915"/>
    <lineage>
        <taxon>Eukaryota</taxon>
        <taxon>Metazoa</taxon>
        <taxon>Chordata</taxon>
        <taxon>Craniata</taxon>
        <taxon>Vertebrata</taxon>
        <taxon>Euteleostomi</taxon>
        <taxon>Actinopterygii</taxon>
        <taxon>Neopterygii</taxon>
        <taxon>Teleostei</taxon>
        <taxon>Ostariophysi</taxon>
        <taxon>Siluriformes</taxon>
        <taxon>Pangasiidae</taxon>
        <taxon>Pangasianodon</taxon>
    </lineage>
</organism>
<feature type="domain" description="F-box" evidence="2">
    <location>
        <begin position="31"/>
        <end position="78"/>
    </location>
</feature>
<sequence>MQHVSKRNINPHAVGEEVISLMSIRNGGPELNFTETLPTEMSVRIFGELDMRSLCRASVTCKRWNVIIEGSDNLWRSHCLSTLAVCHREVDGDRSDGLSWKVTLVRNYQKSCVKRRWLKGKYSNILCAEDLPPNSMCPLDVETWGEILEAELER</sequence>
<evidence type="ECO:0000256" key="1">
    <source>
        <dbReference type="RuleBase" id="RU369085"/>
    </source>
</evidence>
<gene>
    <name evidence="3" type="ORF">PHYPO_G00154500</name>
</gene>
<comment type="pathway">
    <text evidence="1">Protein modification; protein ubiquitination.</text>
</comment>
<dbReference type="GO" id="GO:0019005">
    <property type="term" value="C:SCF ubiquitin ligase complex"/>
    <property type="evidence" value="ECO:0007669"/>
    <property type="project" value="UniProtKB-UniRule"/>
</dbReference>
<evidence type="ECO:0000313" key="3">
    <source>
        <dbReference type="EMBL" id="KAB5523602.1"/>
    </source>
</evidence>
<dbReference type="InterPro" id="IPR036047">
    <property type="entry name" value="F-box-like_dom_sf"/>
</dbReference>
<dbReference type="GO" id="GO:0016567">
    <property type="term" value="P:protein ubiquitination"/>
    <property type="evidence" value="ECO:0007669"/>
    <property type="project" value="UniProtKB-UniRule"/>
</dbReference>
<keyword evidence="4" id="KW-1185">Reference proteome</keyword>
<comment type="caution">
    <text evidence="3">The sequence shown here is derived from an EMBL/GenBank/DDBJ whole genome shotgun (WGS) entry which is preliminary data.</text>
</comment>
<proteinExistence type="predicted"/>
<dbReference type="InterPro" id="IPR001810">
    <property type="entry name" value="F-box_dom"/>
</dbReference>
<dbReference type="Gene3D" id="1.20.1280.50">
    <property type="match status" value="1"/>
</dbReference>
<dbReference type="Proteomes" id="UP000327468">
    <property type="component" value="Chromosome 26"/>
</dbReference>
<dbReference type="PANTHER" id="PTHR12874:SF9">
    <property type="entry name" value="F-BOX ONLY PROTEIN 48"/>
    <property type="match status" value="1"/>
</dbReference>
<dbReference type="PROSITE" id="PS50181">
    <property type="entry name" value="FBOX"/>
    <property type="match status" value="1"/>
</dbReference>
<dbReference type="PANTHER" id="PTHR12874">
    <property type="entry name" value="F-BOX ONLY PROTEIN 48-RELATED"/>
    <property type="match status" value="1"/>
</dbReference>
<dbReference type="OrthoDB" id="10257471at2759"/>
<protein>
    <recommendedName>
        <fullName evidence="2">F-box domain-containing protein</fullName>
    </recommendedName>
</protein>
<dbReference type="EMBL" id="VFJC01000027">
    <property type="protein sequence ID" value="KAB5523602.1"/>
    <property type="molecule type" value="Genomic_DNA"/>
</dbReference>
<name>A0A5N5JX74_PANHP</name>
<dbReference type="SUPFAM" id="SSF81383">
    <property type="entry name" value="F-box domain"/>
    <property type="match status" value="1"/>
</dbReference>
<dbReference type="Pfam" id="PF12937">
    <property type="entry name" value="F-box-like"/>
    <property type="match status" value="1"/>
</dbReference>
<keyword evidence="1" id="KW-0833">Ubl conjugation pathway</keyword>
<dbReference type="CDD" id="cd22113">
    <property type="entry name" value="F-box_FBXO48"/>
    <property type="match status" value="1"/>
</dbReference>
<dbReference type="GO" id="GO:0031146">
    <property type="term" value="P:SCF-dependent proteasomal ubiquitin-dependent protein catabolic process"/>
    <property type="evidence" value="ECO:0007669"/>
    <property type="project" value="UniProtKB-UniRule"/>
</dbReference>
<dbReference type="SMART" id="SM00256">
    <property type="entry name" value="FBOX"/>
    <property type="match status" value="1"/>
</dbReference>